<protein>
    <submittedName>
        <fullName evidence="1">Uncharacterized protein</fullName>
    </submittedName>
</protein>
<name>A0A4Z2GC29_9TELE</name>
<keyword evidence="2" id="KW-1185">Reference proteome</keyword>
<comment type="caution">
    <text evidence="1">The sequence shown here is derived from an EMBL/GenBank/DDBJ whole genome shotgun (WGS) entry which is preliminary data.</text>
</comment>
<dbReference type="EMBL" id="SRLO01000593">
    <property type="protein sequence ID" value="TNN51136.1"/>
    <property type="molecule type" value="Genomic_DNA"/>
</dbReference>
<organism evidence="1 2">
    <name type="scientific">Liparis tanakae</name>
    <name type="common">Tanaka's snailfish</name>
    <dbReference type="NCBI Taxonomy" id="230148"/>
    <lineage>
        <taxon>Eukaryota</taxon>
        <taxon>Metazoa</taxon>
        <taxon>Chordata</taxon>
        <taxon>Craniata</taxon>
        <taxon>Vertebrata</taxon>
        <taxon>Euteleostomi</taxon>
        <taxon>Actinopterygii</taxon>
        <taxon>Neopterygii</taxon>
        <taxon>Teleostei</taxon>
        <taxon>Neoteleostei</taxon>
        <taxon>Acanthomorphata</taxon>
        <taxon>Eupercaria</taxon>
        <taxon>Perciformes</taxon>
        <taxon>Cottioidei</taxon>
        <taxon>Cottales</taxon>
        <taxon>Liparidae</taxon>
        <taxon>Liparis</taxon>
    </lineage>
</organism>
<accession>A0A4Z2GC29</accession>
<sequence>MFRAFRSFLGFHLVSTDTVRQLTISGDLENQSCHKHDRRLEEDGRKLRLLEGLVRRDGFSGYRLQVLRNPECAAHVCVSTHLPAFYITFNFIPEI</sequence>
<proteinExistence type="predicted"/>
<dbReference type="Proteomes" id="UP000314294">
    <property type="component" value="Unassembled WGS sequence"/>
</dbReference>
<dbReference type="AlphaFoldDB" id="A0A4Z2GC29"/>
<evidence type="ECO:0000313" key="1">
    <source>
        <dbReference type="EMBL" id="TNN51136.1"/>
    </source>
</evidence>
<reference evidence="1 2" key="1">
    <citation type="submission" date="2019-03" db="EMBL/GenBank/DDBJ databases">
        <title>First draft genome of Liparis tanakae, snailfish: a comprehensive survey of snailfish specific genes.</title>
        <authorList>
            <person name="Kim W."/>
            <person name="Song I."/>
            <person name="Jeong J.-H."/>
            <person name="Kim D."/>
            <person name="Kim S."/>
            <person name="Ryu S."/>
            <person name="Song J.Y."/>
            <person name="Lee S.K."/>
        </authorList>
    </citation>
    <scope>NUCLEOTIDE SEQUENCE [LARGE SCALE GENOMIC DNA]</scope>
    <source>
        <tissue evidence="1">Muscle</tissue>
    </source>
</reference>
<gene>
    <name evidence="1" type="ORF">EYF80_038657</name>
</gene>
<evidence type="ECO:0000313" key="2">
    <source>
        <dbReference type="Proteomes" id="UP000314294"/>
    </source>
</evidence>